<dbReference type="InterPro" id="IPR000182">
    <property type="entry name" value="GNAT_dom"/>
</dbReference>
<protein>
    <recommendedName>
        <fullName evidence="1">N-acetyltransferase domain-containing protein</fullName>
    </recommendedName>
</protein>
<feature type="domain" description="N-acetyltransferase" evidence="1">
    <location>
        <begin position="3"/>
        <end position="183"/>
    </location>
</feature>
<gene>
    <name evidence="2" type="ORF">ACHHYP_00926</name>
</gene>
<name>A0A1V9Z9V0_ACHHY</name>
<dbReference type="Pfam" id="PF00583">
    <property type="entry name" value="Acetyltransf_1"/>
    <property type="match status" value="1"/>
</dbReference>
<evidence type="ECO:0000313" key="2">
    <source>
        <dbReference type="EMBL" id="OQR94774.1"/>
    </source>
</evidence>
<keyword evidence="3" id="KW-1185">Reference proteome</keyword>
<dbReference type="GO" id="GO:0016747">
    <property type="term" value="F:acyltransferase activity, transferring groups other than amino-acyl groups"/>
    <property type="evidence" value="ECO:0007669"/>
    <property type="project" value="InterPro"/>
</dbReference>
<dbReference type="CDD" id="cd04301">
    <property type="entry name" value="NAT_SF"/>
    <property type="match status" value="1"/>
</dbReference>
<accession>A0A1V9Z9V0</accession>
<dbReference type="SUPFAM" id="SSF55729">
    <property type="entry name" value="Acyl-CoA N-acyltransferases (Nat)"/>
    <property type="match status" value="1"/>
</dbReference>
<dbReference type="InterPro" id="IPR016181">
    <property type="entry name" value="Acyl_CoA_acyltransferase"/>
</dbReference>
<dbReference type="AlphaFoldDB" id="A0A1V9Z9V0"/>
<sequence>MPITFRPAMPTDAVAVAAVHASSMTEAFASFLPADFLTSITGTFPDKYEKQLATANPSSTAVLVVAVDTMNDGSEVIAGICTVGTTRDNPVAIKGLYVYELRCIYVSSAYHGQGLAKKLFQEAARAFGVPVDAKIFCNVFLKNQRAIGFYKKLGAVEVYREPNTQYSVEPEVIVTLEWARMADIFEK</sequence>
<dbReference type="OrthoDB" id="9975416at2759"/>
<proteinExistence type="predicted"/>
<dbReference type="PROSITE" id="PS51186">
    <property type="entry name" value="GNAT"/>
    <property type="match status" value="1"/>
</dbReference>
<evidence type="ECO:0000313" key="3">
    <source>
        <dbReference type="Proteomes" id="UP000243579"/>
    </source>
</evidence>
<evidence type="ECO:0000259" key="1">
    <source>
        <dbReference type="PROSITE" id="PS51186"/>
    </source>
</evidence>
<reference evidence="2 3" key="1">
    <citation type="journal article" date="2014" name="Genome Biol. Evol.">
        <title>The secreted proteins of Achlya hypogyna and Thraustotheca clavata identify the ancestral oomycete secretome and reveal gene acquisitions by horizontal gene transfer.</title>
        <authorList>
            <person name="Misner I."/>
            <person name="Blouin N."/>
            <person name="Leonard G."/>
            <person name="Richards T.A."/>
            <person name="Lane C.E."/>
        </authorList>
    </citation>
    <scope>NUCLEOTIDE SEQUENCE [LARGE SCALE GENOMIC DNA]</scope>
    <source>
        <strain evidence="2 3">ATCC 48635</strain>
    </source>
</reference>
<organism evidence="2 3">
    <name type="scientific">Achlya hypogyna</name>
    <name type="common">Oomycete</name>
    <name type="synonym">Protoachlya hypogyna</name>
    <dbReference type="NCBI Taxonomy" id="1202772"/>
    <lineage>
        <taxon>Eukaryota</taxon>
        <taxon>Sar</taxon>
        <taxon>Stramenopiles</taxon>
        <taxon>Oomycota</taxon>
        <taxon>Saprolegniomycetes</taxon>
        <taxon>Saprolegniales</taxon>
        <taxon>Achlyaceae</taxon>
        <taxon>Achlya</taxon>
    </lineage>
</organism>
<dbReference type="Gene3D" id="3.40.630.30">
    <property type="match status" value="1"/>
</dbReference>
<dbReference type="EMBL" id="JNBR01000351">
    <property type="protein sequence ID" value="OQR94774.1"/>
    <property type="molecule type" value="Genomic_DNA"/>
</dbReference>
<comment type="caution">
    <text evidence="2">The sequence shown here is derived from an EMBL/GenBank/DDBJ whole genome shotgun (WGS) entry which is preliminary data.</text>
</comment>
<dbReference type="Proteomes" id="UP000243579">
    <property type="component" value="Unassembled WGS sequence"/>
</dbReference>